<dbReference type="EMBL" id="JAPFFK010000271">
    <property type="protein sequence ID" value="KAJ6676038.1"/>
    <property type="molecule type" value="Genomic_DNA"/>
</dbReference>
<dbReference type="InterPro" id="IPR036408">
    <property type="entry name" value="PSI_PsaA/B_sf"/>
</dbReference>
<dbReference type="Proteomes" id="UP001151532">
    <property type="component" value="Unassembled WGS sequence"/>
</dbReference>
<reference evidence="1" key="2">
    <citation type="journal article" date="2023" name="Int. J. Mol. Sci.">
        <title>De Novo Assembly and Annotation of 11 Diverse Shrub Willow (Salix) Genomes Reveals Novel Gene Organization in Sex-Linked Regions.</title>
        <authorList>
            <person name="Hyden B."/>
            <person name="Feng K."/>
            <person name="Yates T.B."/>
            <person name="Jawdy S."/>
            <person name="Cereghino C."/>
            <person name="Smart L.B."/>
            <person name="Muchero W."/>
        </authorList>
    </citation>
    <scope>NUCLEOTIDE SEQUENCE</scope>
    <source>
        <tissue evidence="1">Shoot tip</tissue>
    </source>
</reference>
<dbReference type="SUPFAM" id="SSF81558">
    <property type="entry name" value="Photosystem I subunits PsaA/PsaB"/>
    <property type="match status" value="1"/>
</dbReference>
<dbReference type="AlphaFoldDB" id="A0A9Q0SGC6"/>
<evidence type="ECO:0000313" key="1">
    <source>
        <dbReference type="EMBL" id="KAJ6676038.1"/>
    </source>
</evidence>
<dbReference type="Gene3D" id="1.20.1130.10">
    <property type="entry name" value="Photosystem I PsaA/PsaB"/>
    <property type="match status" value="2"/>
</dbReference>
<name>A0A9Q0SGC6_SALPP</name>
<dbReference type="InterPro" id="IPR001280">
    <property type="entry name" value="PSI_PsaA/B"/>
</dbReference>
<evidence type="ECO:0000313" key="2">
    <source>
        <dbReference type="Proteomes" id="UP001151532"/>
    </source>
</evidence>
<accession>A0A9Q0SGC6</accession>
<comment type="caution">
    <text evidence="1">The sequence shown here is derived from an EMBL/GenBank/DDBJ whole genome shotgun (WGS) entry which is preliminary data.</text>
</comment>
<dbReference type="GO" id="GO:0009535">
    <property type="term" value="C:chloroplast thylakoid membrane"/>
    <property type="evidence" value="ECO:0007669"/>
    <property type="project" value="TreeGrafter"/>
</dbReference>
<dbReference type="OrthoDB" id="349at2759"/>
<reference evidence="1" key="1">
    <citation type="submission" date="2022-11" db="EMBL/GenBank/DDBJ databases">
        <authorList>
            <person name="Hyden B.L."/>
            <person name="Feng K."/>
            <person name="Yates T."/>
            <person name="Jawdy S."/>
            <person name="Smart L.B."/>
            <person name="Muchero W."/>
        </authorList>
    </citation>
    <scope>NUCLEOTIDE SEQUENCE</scope>
    <source>
        <tissue evidence="1">Shoot tip</tissue>
    </source>
</reference>
<keyword evidence="2" id="KW-1185">Reference proteome</keyword>
<gene>
    <name evidence="1" type="ORF">OIU79_020345</name>
</gene>
<dbReference type="GO" id="GO:0015979">
    <property type="term" value="P:photosynthesis"/>
    <property type="evidence" value="ECO:0007669"/>
    <property type="project" value="InterPro"/>
</dbReference>
<dbReference type="PANTHER" id="PTHR30128:SF19">
    <property type="entry name" value="PHOTOSYSTEM I P700 CHLOROPHYLL A APOPROTEIN A1-RELATED"/>
    <property type="match status" value="1"/>
</dbReference>
<proteinExistence type="predicted"/>
<sequence>MLPGKDRNASDCSPEHSTSGLFSRDFLDVQCNFGSSISVGKCNQMFGGSISDQGLISREEIFAQSSLTINGWLRDFLWAQGIPAVVVIELIESIVWAHNKFKVAPATQPRASRIIQGTSFVGVTHYLRVELAQHGRSS</sequence>
<organism evidence="1 2">
    <name type="scientific">Salix purpurea</name>
    <name type="common">Purple osier willow</name>
    <dbReference type="NCBI Taxonomy" id="77065"/>
    <lineage>
        <taxon>Eukaryota</taxon>
        <taxon>Viridiplantae</taxon>
        <taxon>Streptophyta</taxon>
        <taxon>Embryophyta</taxon>
        <taxon>Tracheophyta</taxon>
        <taxon>Spermatophyta</taxon>
        <taxon>Magnoliopsida</taxon>
        <taxon>eudicotyledons</taxon>
        <taxon>Gunneridae</taxon>
        <taxon>Pentapetalae</taxon>
        <taxon>rosids</taxon>
        <taxon>fabids</taxon>
        <taxon>Malpighiales</taxon>
        <taxon>Salicaceae</taxon>
        <taxon>Saliceae</taxon>
        <taxon>Salix</taxon>
    </lineage>
</organism>
<dbReference type="Pfam" id="PF00223">
    <property type="entry name" value="PsaA_PsaB"/>
    <property type="match status" value="1"/>
</dbReference>
<protein>
    <submittedName>
        <fullName evidence="1">Uncharacterized protein</fullName>
    </submittedName>
</protein>
<dbReference type="PANTHER" id="PTHR30128">
    <property type="entry name" value="OUTER MEMBRANE PROTEIN, OMPA-RELATED"/>
    <property type="match status" value="1"/>
</dbReference>